<name>A0A9N8W502_9GLOM</name>
<organism evidence="3 4">
    <name type="scientific">Paraglomus brasilianum</name>
    <dbReference type="NCBI Taxonomy" id="144538"/>
    <lineage>
        <taxon>Eukaryota</taxon>
        <taxon>Fungi</taxon>
        <taxon>Fungi incertae sedis</taxon>
        <taxon>Mucoromycota</taxon>
        <taxon>Glomeromycotina</taxon>
        <taxon>Glomeromycetes</taxon>
        <taxon>Paraglomerales</taxon>
        <taxon>Paraglomeraceae</taxon>
        <taxon>Paraglomus</taxon>
    </lineage>
</organism>
<feature type="region of interest" description="Disordered" evidence="1">
    <location>
        <begin position="1119"/>
        <end position="1140"/>
    </location>
</feature>
<dbReference type="PANTHER" id="PTHR15319">
    <property type="entry name" value="TATA BOX-BINDING PROTEIN ASSOCIATED FACTOR RNA POLYMERASE I SUBUNIT C"/>
    <property type="match status" value="1"/>
</dbReference>
<dbReference type="InterPro" id="IPR038801">
    <property type="entry name" value="TAF1C"/>
</dbReference>
<proteinExistence type="predicted"/>
<feature type="compositionally biased region" description="Basic residues" evidence="1">
    <location>
        <begin position="1128"/>
        <end position="1140"/>
    </location>
</feature>
<accession>A0A9N8W502</accession>
<dbReference type="GO" id="GO:0001650">
    <property type="term" value="C:fibrillar center"/>
    <property type="evidence" value="ECO:0007669"/>
    <property type="project" value="TreeGrafter"/>
</dbReference>
<feature type="domain" description="RRN6 beta-propeller" evidence="2">
    <location>
        <begin position="142"/>
        <end position="394"/>
    </location>
</feature>
<dbReference type="InterPro" id="IPR048535">
    <property type="entry name" value="RRN6_beta-prop"/>
</dbReference>
<evidence type="ECO:0000313" key="3">
    <source>
        <dbReference type="EMBL" id="CAG8472332.1"/>
    </source>
</evidence>
<dbReference type="OrthoDB" id="2382881at2759"/>
<evidence type="ECO:0000313" key="4">
    <source>
        <dbReference type="Proteomes" id="UP000789739"/>
    </source>
</evidence>
<dbReference type="EMBL" id="CAJVPI010000068">
    <property type="protein sequence ID" value="CAG8472332.1"/>
    <property type="molecule type" value="Genomic_DNA"/>
</dbReference>
<protein>
    <submittedName>
        <fullName evidence="3">1317_t:CDS:1</fullName>
    </submittedName>
</protein>
<evidence type="ECO:0000256" key="1">
    <source>
        <dbReference type="SAM" id="MobiDB-lite"/>
    </source>
</evidence>
<dbReference type="AlphaFoldDB" id="A0A9N8W502"/>
<feature type="compositionally biased region" description="Polar residues" evidence="1">
    <location>
        <begin position="646"/>
        <end position="658"/>
    </location>
</feature>
<reference evidence="3" key="1">
    <citation type="submission" date="2021-06" db="EMBL/GenBank/DDBJ databases">
        <authorList>
            <person name="Kallberg Y."/>
            <person name="Tangrot J."/>
            <person name="Rosling A."/>
        </authorList>
    </citation>
    <scope>NUCLEOTIDE SEQUENCE</scope>
    <source>
        <strain evidence="3">BR232B</strain>
    </source>
</reference>
<dbReference type="GO" id="GO:0001164">
    <property type="term" value="F:RNA polymerase I core promoter sequence-specific DNA binding"/>
    <property type="evidence" value="ECO:0007669"/>
    <property type="project" value="TreeGrafter"/>
</dbReference>
<dbReference type="Proteomes" id="UP000789739">
    <property type="component" value="Unassembled WGS sequence"/>
</dbReference>
<gene>
    <name evidence="3" type="ORF">PBRASI_LOCUS1133</name>
</gene>
<feature type="region of interest" description="Disordered" evidence="1">
    <location>
        <begin position="636"/>
        <end position="658"/>
    </location>
</feature>
<evidence type="ECO:0000259" key="2">
    <source>
        <dbReference type="Pfam" id="PF10214"/>
    </source>
</evidence>
<dbReference type="PANTHER" id="PTHR15319:SF1">
    <property type="entry name" value="TATA BOX-BINDING PROTEIN-ASSOCIATED FACTOR RNA POLYMERASE I SUBUNIT C"/>
    <property type="match status" value="1"/>
</dbReference>
<keyword evidence="4" id="KW-1185">Reference proteome</keyword>
<sequence length="1140" mass="129059">MEPTNTRYYNTAAKYTWPRRHQQFVDSTSGCFGGLLYNETAARGKEWEYLNEALGKSRKLSATALSPVYQVFPHTRQNFSTISADRANEFSVTNYLKEECPGFDFPIEMVTDLVRESMLSQIEWEKNDPYLGNRIASGTFDNGKKKKKFLAFPMGLHGSELNLSLLDWNESAYDSKSDIDQYVLQPSAEPVLQFKAPIRQIACSEDFGSANPCLMAVRTTTATTFLTLVPKEKRDGKRDFPRSTKAIAIDSVSNMGLAATSEHMHVTFNPLLYGEAAIIDGSGSVHIWRAMLQKKIARFDKFEYNLIQLSDRSCDTPQKDWWARCEYGAHPQSLFVASRREASVLDFRTPSKTHSSALFVSKPNENIYAFQRSPAWHSFESVIATDKRVIVLDQRFPKRPLIDWLSYYPQNPPGGIEVISNNDVTVAVCWSAVSAKINAFTFNRTPSGTISSPITPTAITSFHQDPLFLKSRNSIADCDFLAEKQSLPEELISPSLLPPLSSVLLLKGQLKMRDFSKEKKHRTGRNQEKFRFKSEEVCSVLQLTSTGGIYAQVVHFGLVEKLGSLQHTDEEKNRELFIKKEFSKELLDLEAKSLEEKVENNKFHQLLQFNRLWDFTTREFKGSLLTESDLSALNGRASEHGRGEQPYSTIQSQPQCNSSSVRFPQSSCLAPNSSFFPLYLSATFVSWDSLFYYLNSYAHFHNVILRPSSSTYSPTGFLTSVRFYCVLLKCTWTLVCKTNKSNGNVVLTQFWDMHSHKLENIITNDDSSVSDEEAREKDKSIKGVNKTKYTGLMKRFTKNLTGTRRFTKAVTQTSGIELSKEQVNEASQSVGHPVTAFEIRKYCSGDSMQQFIYEDSVKNSDRTPIDWNYADPGVFLENLPSRNENSLFLGTLKNFGFPVMEDCVAPTVQTLRENIQENLCKAYIAPITDGSSTTSANDLKFREFAISEIANDLLLSQEIIKPWMGSTDEYQYVSDLYHFSKQVATSERWNASGITLRKSACDKEIEWSTATRWLIDDWKLGQNYRDYVFVTPNKARKENGGPTREMSVGSTTDIYADLHHSLVDISASIGEIVNTNNGERREVMMDDELLIVEPSTAGSAMDVGIIDDERTPKDITTVIATSENQKKEKPKKKKPRRMGF</sequence>
<dbReference type="Pfam" id="PF10214">
    <property type="entry name" value="Rrn6_beta-prop"/>
    <property type="match status" value="1"/>
</dbReference>
<comment type="caution">
    <text evidence="3">The sequence shown here is derived from an EMBL/GenBank/DDBJ whole genome shotgun (WGS) entry which is preliminary data.</text>
</comment>